<dbReference type="PANTHER" id="PTHR42894">
    <property type="entry name" value="N-(5'-PHOSPHORIBOSYL)ANTHRANILATE ISOMERASE"/>
    <property type="match status" value="1"/>
</dbReference>
<dbReference type="GeneID" id="30964395"/>
<dbReference type="RefSeq" id="XP_020046049.1">
    <property type="nucleotide sequence ID" value="XM_020190759.1"/>
</dbReference>
<dbReference type="InterPro" id="IPR044643">
    <property type="entry name" value="TrpF_fam"/>
</dbReference>
<dbReference type="GO" id="GO:0004640">
    <property type="term" value="F:phosphoribosylanthranilate isomerase activity"/>
    <property type="evidence" value="ECO:0007669"/>
    <property type="project" value="UniProtKB-EC"/>
</dbReference>
<dbReference type="InParanoid" id="A0A1D2VDS8"/>
<dbReference type="Proteomes" id="UP000095038">
    <property type="component" value="Unassembled WGS sequence"/>
</dbReference>
<dbReference type="InterPro" id="IPR011060">
    <property type="entry name" value="RibuloseP-bd_barrel"/>
</dbReference>
<evidence type="ECO:0000313" key="10">
    <source>
        <dbReference type="EMBL" id="ODV59742.1"/>
    </source>
</evidence>
<proteinExistence type="inferred from homology"/>
<evidence type="ECO:0000313" key="11">
    <source>
        <dbReference type="Proteomes" id="UP000095038"/>
    </source>
</evidence>
<keyword evidence="6" id="KW-0822">Tryptophan biosynthesis</keyword>
<evidence type="ECO:0000256" key="7">
    <source>
        <dbReference type="ARBA" id="ARBA00023141"/>
    </source>
</evidence>
<comment type="similarity">
    <text evidence="2">Belongs to the TrpF family.</text>
</comment>
<comment type="pathway">
    <text evidence="1">Amino-acid biosynthesis; L-tryptophan biosynthesis; L-tryptophan from chorismate: step 3/5.</text>
</comment>
<keyword evidence="8" id="KW-0413">Isomerase</keyword>
<dbReference type="InterPro" id="IPR013785">
    <property type="entry name" value="Aldolase_TIM"/>
</dbReference>
<organism evidence="10 11">
    <name type="scientific">Ascoidea rubescens DSM 1968</name>
    <dbReference type="NCBI Taxonomy" id="1344418"/>
    <lineage>
        <taxon>Eukaryota</taxon>
        <taxon>Fungi</taxon>
        <taxon>Dikarya</taxon>
        <taxon>Ascomycota</taxon>
        <taxon>Saccharomycotina</taxon>
        <taxon>Saccharomycetes</taxon>
        <taxon>Ascoideaceae</taxon>
        <taxon>Ascoidea</taxon>
    </lineage>
</organism>
<dbReference type="CDD" id="cd00405">
    <property type="entry name" value="PRAI"/>
    <property type="match status" value="1"/>
</dbReference>
<keyword evidence="11" id="KW-1185">Reference proteome</keyword>
<dbReference type="PANTHER" id="PTHR42894:SF1">
    <property type="entry name" value="N-(5'-PHOSPHORIBOSYL)ANTHRANILATE ISOMERASE"/>
    <property type="match status" value="1"/>
</dbReference>
<accession>A0A1D2VDS8</accession>
<keyword evidence="7" id="KW-0057">Aromatic amino acid biosynthesis</keyword>
<feature type="domain" description="N-(5'phosphoribosyl) anthranilate isomerase (PRAI)" evidence="9">
    <location>
        <begin position="98"/>
        <end position="271"/>
    </location>
</feature>
<evidence type="ECO:0000256" key="6">
    <source>
        <dbReference type="ARBA" id="ARBA00022822"/>
    </source>
</evidence>
<dbReference type="HAMAP" id="MF_00135">
    <property type="entry name" value="PRAI"/>
    <property type="match status" value="1"/>
</dbReference>
<evidence type="ECO:0000256" key="5">
    <source>
        <dbReference type="ARBA" id="ARBA00022605"/>
    </source>
</evidence>
<evidence type="ECO:0000256" key="2">
    <source>
        <dbReference type="ARBA" id="ARBA00007571"/>
    </source>
</evidence>
<reference evidence="11" key="1">
    <citation type="submission" date="2016-05" db="EMBL/GenBank/DDBJ databases">
        <title>Comparative genomics of biotechnologically important yeasts.</title>
        <authorList>
            <consortium name="DOE Joint Genome Institute"/>
            <person name="Riley R."/>
            <person name="Haridas S."/>
            <person name="Wolfe K.H."/>
            <person name="Lopes M.R."/>
            <person name="Hittinger C.T."/>
            <person name="Goker M."/>
            <person name="Salamov A."/>
            <person name="Wisecaver J."/>
            <person name="Long T.M."/>
            <person name="Aerts A.L."/>
            <person name="Barry K."/>
            <person name="Choi C."/>
            <person name="Clum A."/>
            <person name="Coughlan A.Y."/>
            <person name="Deshpande S."/>
            <person name="Douglass A.P."/>
            <person name="Hanson S.J."/>
            <person name="Klenk H.-P."/>
            <person name="Labutti K."/>
            <person name="Lapidus A."/>
            <person name="Lindquist E."/>
            <person name="Lipzen A."/>
            <person name="Meier-Kolthoff J.P."/>
            <person name="Ohm R.A."/>
            <person name="Otillar R.P."/>
            <person name="Pangilinan J."/>
            <person name="Peng Y."/>
            <person name="Rokas A."/>
            <person name="Rosa C.A."/>
            <person name="Scheuner C."/>
            <person name="Sibirny A.A."/>
            <person name="Slot J.C."/>
            <person name="Stielow J.B."/>
            <person name="Sun H."/>
            <person name="Kurtzman C.P."/>
            <person name="Blackwell M."/>
            <person name="Grigoriev I.V."/>
            <person name="Jeffries T.W."/>
        </authorList>
    </citation>
    <scope>NUCLEOTIDE SEQUENCE [LARGE SCALE GENOMIC DNA]</scope>
    <source>
        <strain evidence="11">DSM 1968</strain>
    </source>
</reference>
<evidence type="ECO:0000256" key="1">
    <source>
        <dbReference type="ARBA" id="ARBA00004664"/>
    </source>
</evidence>
<evidence type="ECO:0000259" key="9">
    <source>
        <dbReference type="Pfam" id="PF00697"/>
    </source>
</evidence>
<evidence type="ECO:0000256" key="4">
    <source>
        <dbReference type="ARBA" id="ARBA00022272"/>
    </source>
</evidence>
<gene>
    <name evidence="10" type="ORF">ASCRUDRAFT_37292</name>
</gene>
<dbReference type="InterPro" id="IPR001240">
    <property type="entry name" value="PRAI_dom"/>
</dbReference>
<evidence type="ECO:0000256" key="3">
    <source>
        <dbReference type="ARBA" id="ARBA00012572"/>
    </source>
</evidence>
<keyword evidence="5" id="KW-0028">Amino-acid biosynthesis</keyword>
<dbReference type="FunCoup" id="A0A1D2VDS8">
    <property type="interactions" value="177"/>
</dbReference>
<sequence>MDSQDLHIYNRPLIKICGLQSTLAAQTALDNGADLLGVIMVPNRKRSIDLQISNQIYQLVKLERERRHQLKNIKKFKIDQFFNSLNSTPSQNLTPSFKNLYMYKKNQLIHHGPFLVAVFQNQSIDQINHLINHQLINFDIIQLHGSEDKLSYTNSNLINKPIISRYLMSQFLDLNTLKDEISLANNHLLILLDSDKGGEGQLLDWNLINSFFIDNSQNPLLSSLSFILAGGLNIDNISNLHSLNGLIGLDVSSGVESNGIKDLEKIKTFIKIASNIPLNN</sequence>
<dbReference type="AlphaFoldDB" id="A0A1D2VDS8"/>
<dbReference type="STRING" id="1344418.A0A1D2VDS8"/>
<name>A0A1D2VDS8_9ASCO</name>
<dbReference type="EMBL" id="KV454485">
    <property type="protein sequence ID" value="ODV59742.1"/>
    <property type="molecule type" value="Genomic_DNA"/>
</dbReference>
<dbReference type="UniPathway" id="UPA00035">
    <property type="reaction ID" value="UER00042"/>
</dbReference>
<evidence type="ECO:0000256" key="8">
    <source>
        <dbReference type="ARBA" id="ARBA00023235"/>
    </source>
</evidence>
<dbReference type="OrthoDB" id="524799at2759"/>
<dbReference type="Gene3D" id="3.20.20.70">
    <property type="entry name" value="Aldolase class I"/>
    <property type="match status" value="1"/>
</dbReference>
<dbReference type="SUPFAM" id="SSF51366">
    <property type="entry name" value="Ribulose-phoshate binding barrel"/>
    <property type="match status" value="1"/>
</dbReference>
<dbReference type="Pfam" id="PF00697">
    <property type="entry name" value="PRAI"/>
    <property type="match status" value="1"/>
</dbReference>
<dbReference type="EC" id="5.3.1.24" evidence="3"/>
<protein>
    <recommendedName>
        <fullName evidence="4">N-(5'-phosphoribosyl)anthranilate isomerase</fullName>
        <ecNumber evidence="3">5.3.1.24</ecNumber>
    </recommendedName>
</protein>
<dbReference type="GO" id="GO:0000162">
    <property type="term" value="P:L-tryptophan biosynthetic process"/>
    <property type="evidence" value="ECO:0007669"/>
    <property type="project" value="UniProtKB-UniPathway"/>
</dbReference>